<dbReference type="SMART" id="SM01092">
    <property type="entry name" value="CO_deh_flav_C"/>
    <property type="match status" value="1"/>
</dbReference>
<name>A0A397Q4A0_9HYPH</name>
<organism evidence="5 6">
    <name type="scientific">Dichotomicrobium thermohalophilum</name>
    <dbReference type="NCBI Taxonomy" id="933063"/>
    <lineage>
        <taxon>Bacteria</taxon>
        <taxon>Pseudomonadati</taxon>
        <taxon>Pseudomonadota</taxon>
        <taxon>Alphaproteobacteria</taxon>
        <taxon>Hyphomicrobiales</taxon>
        <taxon>Hyphomicrobiaceae</taxon>
        <taxon>Dichotomicrobium</taxon>
    </lineage>
</organism>
<evidence type="ECO:0000256" key="3">
    <source>
        <dbReference type="ARBA" id="ARBA00023002"/>
    </source>
</evidence>
<dbReference type="EMBL" id="QXDF01000001">
    <property type="protein sequence ID" value="RIA55239.1"/>
    <property type="molecule type" value="Genomic_DNA"/>
</dbReference>
<dbReference type="SUPFAM" id="SSF56176">
    <property type="entry name" value="FAD-binding/transporter-associated domain-like"/>
    <property type="match status" value="1"/>
</dbReference>
<dbReference type="GO" id="GO:0071949">
    <property type="term" value="F:FAD binding"/>
    <property type="evidence" value="ECO:0007669"/>
    <property type="project" value="InterPro"/>
</dbReference>
<protein>
    <submittedName>
        <fullName evidence="5">Carbon-monoxide dehydrogenase medium subunit</fullName>
    </submittedName>
</protein>
<dbReference type="Pfam" id="PF00941">
    <property type="entry name" value="FAD_binding_5"/>
    <property type="match status" value="1"/>
</dbReference>
<dbReference type="GO" id="GO:0016491">
    <property type="term" value="F:oxidoreductase activity"/>
    <property type="evidence" value="ECO:0007669"/>
    <property type="project" value="UniProtKB-KW"/>
</dbReference>
<keyword evidence="6" id="KW-1185">Reference proteome</keyword>
<dbReference type="AlphaFoldDB" id="A0A397Q4A0"/>
<dbReference type="Gene3D" id="3.30.43.10">
    <property type="entry name" value="Uridine Diphospho-n-acetylenolpyruvylglucosamine Reductase, domain 2"/>
    <property type="match status" value="1"/>
</dbReference>
<feature type="domain" description="FAD-binding PCMH-type" evidence="4">
    <location>
        <begin position="1"/>
        <end position="170"/>
    </location>
</feature>
<dbReference type="PROSITE" id="PS51387">
    <property type="entry name" value="FAD_PCMH"/>
    <property type="match status" value="1"/>
</dbReference>
<dbReference type="PANTHER" id="PTHR42659:SF2">
    <property type="entry name" value="XANTHINE DEHYDROGENASE SUBUNIT C-RELATED"/>
    <property type="match status" value="1"/>
</dbReference>
<dbReference type="RefSeq" id="WP_119060173.1">
    <property type="nucleotide sequence ID" value="NZ_QXDF01000001.1"/>
</dbReference>
<reference evidence="5 6" key="1">
    <citation type="submission" date="2018-08" db="EMBL/GenBank/DDBJ databases">
        <title>Genomic Encyclopedia of Archaeal and Bacterial Type Strains, Phase II (KMG-II): from individual species to whole genera.</title>
        <authorList>
            <person name="Goeker M."/>
        </authorList>
    </citation>
    <scope>NUCLEOTIDE SEQUENCE [LARGE SCALE GENOMIC DNA]</scope>
    <source>
        <strain evidence="5 6">DSM 5002</strain>
    </source>
</reference>
<dbReference type="InterPro" id="IPR051312">
    <property type="entry name" value="Diverse_Substr_Oxidored"/>
</dbReference>
<dbReference type="Gene3D" id="3.30.390.50">
    <property type="entry name" value="CO dehydrogenase flavoprotein, C-terminal domain"/>
    <property type="match status" value="1"/>
</dbReference>
<dbReference type="InterPro" id="IPR005107">
    <property type="entry name" value="CO_DH_flav_C"/>
</dbReference>
<dbReference type="InterPro" id="IPR016166">
    <property type="entry name" value="FAD-bd_PCMH"/>
</dbReference>
<sequence length="269" mass="28271">MHAFDYHRPNSVAEAVQILSQKPEASLLAGGQTLIPTLKQRLAAPSEVVDLRGIGDLRKIEKSGSNIVIGAMATHAQVASSPDVQREIPALAQLAGGIGDPQVRHAGTIAGSIANNDPAADYPAAILGLDATVVTDKRKISADEFFTGLFSTALQPGEIITEVRFPIPRKAGYAKFEQRASRYALVGVFVSQSSGMFSTSVRAAVTGAGADGVFRSSELEQALKSNWSADAVRDLKMSDSGLLSDLHASAEYRAALIPVMAERAVESAG</sequence>
<dbReference type="SUPFAM" id="SSF55447">
    <property type="entry name" value="CO dehydrogenase flavoprotein C-terminal domain-like"/>
    <property type="match status" value="1"/>
</dbReference>
<dbReference type="InterPro" id="IPR002346">
    <property type="entry name" value="Mopterin_DH_FAD-bd"/>
</dbReference>
<dbReference type="Proteomes" id="UP000266273">
    <property type="component" value="Unassembled WGS sequence"/>
</dbReference>
<evidence type="ECO:0000256" key="2">
    <source>
        <dbReference type="ARBA" id="ARBA00022827"/>
    </source>
</evidence>
<evidence type="ECO:0000256" key="1">
    <source>
        <dbReference type="ARBA" id="ARBA00022630"/>
    </source>
</evidence>
<dbReference type="FunFam" id="3.30.465.10:FF:000017">
    <property type="entry name" value="Xanthine dehydrogenase, FAD binding subunit"/>
    <property type="match status" value="1"/>
</dbReference>
<comment type="caution">
    <text evidence="5">The sequence shown here is derived from an EMBL/GenBank/DDBJ whole genome shotgun (WGS) entry which is preliminary data.</text>
</comment>
<evidence type="ECO:0000313" key="6">
    <source>
        <dbReference type="Proteomes" id="UP000266273"/>
    </source>
</evidence>
<keyword evidence="3" id="KW-0560">Oxidoreductase</keyword>
<proteinExistence type="predicted"/>
<dbReference type="InterPro" id="IPR036683">
    <property type="entry name" value="CO_DH_flav_C_dom_sf"/>
</dbReference>
<evidence type="ECO:0000313" key="5">
    <source>
        <dbReference type="EMBL" id="RIA55239.1"/>
    </source>
</evidence>
<gene>
    <name evidence="5" type="ORF">BXY53_0298</name>
</gene>
<dbReference type="InterPro" id="IPR016169">
    <property type="entry name" value="FAD-bd_PCMH_sub2"/>
</dbReference>
<dbReference type="InterPro" id="IPR036318">
    <property type="entry name" value="FAD-bd_PCMH-like_sf"/>
</dbReference>
<keyword evidence="2" id="KW-0274">FAD</keyword>
<dbReference type="PANTHER" id="PTHR42659">
    <property type="entry name" value="XANTHINE DEHYDROGENASE SUBUNIT C-RELATED"/>
    <property type="match status" value="1"/>
</dbReference>
<keyword evidence="1" id="KW-0285">Flavoprotein</keyword>
<dbReference type="Gene3D" id="3.30.465.10">
    <property type="match status" value="1"/>
</dbReference>
<evidence type="ECO:0000259" key="4">
    <source>
        <dbReference type="PROSITE" id="PS51387"/>
    </source>
</evidence>
<dbReference type="InterPro" id="IPR016167">
    <property type="entry name" value="FAD-bd_PCMH_sub1"/>
</dbReference>
<dbReference type="OrthoDB" id="9793944at2"/>
<accession>A0A397Q4A0</accession>